<dbReference type="AlphaFoldDB" id="A0A0H2UNW7"/>
<dbReference type="InterPro" id="IPR027417">
    <property type="entry name" value="P-loop_NTPase"/>
</dbReference>
<dbReference type="KEGG" id="spn:SP_0567"/>
<accession>A0A0H2UNW7</accession>
<gene>
    <name evidence="1" type="ordered locus">SP_0567</name>
</gene>
<dbReference type="Proteomes" id="UP000000585">
    <property type="component" value="Chromosome"/>
</dbReference>
<keyword evidence="2" id="KW-1185">Reference proteome</keyword>
<dbReference type="PaxDb" id="170187-SP_0567"/>
<dbReference type="eggNOG" id="COG4088">
    <property type="taxonomic scope" value="Bacteria"/>
</dbReference>
<name>A0A0H2UNW7_STRPN</name>
<proteinExistence type="predicted"/>
<evidence type="ECO:0000313" key="1">
    <source>
        <dbReference type="EMBL" id="AAK74723.1"/>
    </source>
</evidence>
<sequence length="197" mass="23031">MGGDLMHLFIIGAPASGKMTIGQELSRLTDATLFYNHQAIDFALEIYQDYTEEMWEFVRGITFSFLGASARNQRSVILTDVIDFSNQYQLMYLKQIQDLLDNFHQEILFVELETSLEECIRRNRTENRLKHKPLKRHIEVSEREILETAETLQLNSQHQPNELHHYFKINNTNLSAEEAAKQIQNKINKIEKGHTHV</sequence>
<dbReference type="EMBL" id="AE005672">
    <property type="protein sequence ID" value="AAK74723.1"/>
    <property type="molecule type" value="Genomic_DNA"/>
</dbReference>
<evidence type="ECO:0000313" key="2">
    <source>
        <dbReference type="Proteomes" id="UP000000585"/>
    </source>
</evidence>
<reference evidence="1 2" key="1">
    <citation type="journal article" date="2001" name="Science">
        <title>Complete genome sequence of a virulent isolate of Streptococcus pneumoniae.</title>
        <authorList>
            <person name="Tettelin H."/>
            <person name="Nelson K.E."/>
            <person name="Paulsen I.T."/>
            <person name="Eisen J.A."/>
            <person name="Read T.D."/>
            <person name="Peterson S."/>
            <person name="Heidelberg J."/>
            <person name="DeBoy R.T."/>
            <person name="Haft D.H."/>
            <person name="Dodson R.J."/>
            <person name="Durkin A.S."/>
            <person name="Gwinn M."/>
            <person name="Kolonay J.F."/>
            <person name="Nelson W.C."/>
            <person name="Peterson J.D."/>
            <person name="Umayam L.A."/>
            <person name="White O."/>
            <person name="Salzberg S.L."/>
            <person name="Lewis M.R."/>
            <person name="Radune D."/>
            <person name="Holtzapple E."/>
            <person name="Khouri H."/>
            <person name="Wolf A.M."/>
            <person name="Utterback T.R."/>
            <person name="Hansen C.L."/>
            <person name="McDonald L.A."/>
            <person name="Feldblyum T.V."/>
            <person name="Angiuoli S."/>
            <person name="Dickinson T."/>
            <person name="Hickey E.K."/>
            <person name="Holt I.E."/>
            <person name="Loftus B.J."/>
            <person name="Yang F."/>
            <person name="Smith H.O."/>
            <person name="Venter J.C."/>
            <person name="Dougherty B.A."/>
            <person name="Morrison D.A."/>
            <person name="Hollingshead S.K."/>
            <person name="Fraser C.M."/>
        </authorList>
    </citation>
    <scope>NUCLEOTIDE SEQUENCE [LARGE SCALE GENOMIC DNA]</scope>
    <source>
        <strain evidence="2">ATCC BAA-334 / TIGR4</strain>
    </source>
</reference>
<dbReference type="EnsemblBacteria" id="AAK74723">
    <property type="protein sequence ID" value="AAK74723"/>
    <property type="gene ID" value="SP_0567"/>
</dbReference>
<dbReference type="Gene3D" id="3.40.50.300">
    <property type="entry name" value="P-loop containing nucleotide triphosphate hydrolases"/>
    <property type="match status" value="1"/>
</dbReference>
<organism evidence="1 2">
    <name type="scientific">Streptococcus pneumoniae serotype 4 (strain ATCC BAA-334 / TIGR4)</name>
    <dbReference type="NCBI Taxonomy" id="170187"/>
    <lineage>
        <taxon>Bacteria</taxon>
        <taxon>Bacillati</taxon>
        <taxon>Bacillota</taxon>
        <taxon>Bacilli</taxon>
        <taxon>Lactobacillales</taxon>
        <taxon>Streptococcaceae</taxon>
        <taxon>Streptococcus</taxon>
    </lineage>
</organism>
<protein>
    <submittedName>
        <fullName evidence="1">Conserved domain protein</fullName>
    </submittedName>
</protein>
<dbReference type="SUPFAM" id="SSF52540">
    <property type="entry name" value="P-loop containing nucleoside triphosphate hydrolases"/>
    <property type="match status" value="1"/>
</dbReference>